<reference evidence="2 3" key="1">
    <citation type="submission" date="2016-11" db="EMBL/GenBank/DDBJ databases">
        <authorList>
            <person name="Jaros S."/>
            <person name="Januszkiewicz K."/>
            <person name="Wedrychowicz H."/>
        </authorList>
    </citation>
    <scope>NUCLEOTIDE SEQUENCE [LARGE SCALE GENOMIC DNA]</scope>
    <source>
        <strain evidence="2 3">DSM 24574</strain>
    </source>
</reference>
<dbReference type="AlphaFoldDB" id="A0A1M5WYY6"/>
<dbReference type="SUPFAM" id="SSF47240">
    <property type="entry name" value="Ferritin-like"/>
    <property type="match status" value="1"/>
</dbReference>
<dbReference type="InterPro" id="IPR012347">
    <property type="entry name" value="Ferritin-like"/>
</dbReference>
<evidence type="ECO:0000313" key="2">
    <source>
        <dbReference type="EMBL" id="SHH92710.1"/>
    </source>
</evidence>
<feature type="compositionally biased region" description="Polar residues" evidence="1">
    <location>
        <begin position="1"/>
        <end position="10"/>
    </location>
</feature>
<protein>
    <submittedName>
        <fullName evidence="2">Ferritin-like metal-binding protein YciE</fullName>
    </submittedName>
</protein>
<dbReference type="STRING" id="947013.SAMN04488109_6157"/>
<proteinExistence type="predicted"/>
<evidence type="ECO:0000256" key="1">
    <source>
        <dbReference type="SAM" id="MobiDB-lite"/>
    </source>
</evidence>
<dbReference type="OrthoDB" id="9795056at2"/>
<dbReference type="Pfam" id="PF05974">
    <property type="entry name" value="DUF892"/>
    <property type="match status" value="1"/>
</dbReference>
<dbReference type="InterPro" id="IPR047114">
    <property type="entry name" value="YciF"/>
</dbReference>
<dbReference type="EMBL" id="FQWQ01000005">
    <property type="protein sequence ID" value="SHH92710.1"/>
    <property type="molecule type" value="Genomic_DNA"/>
</dbReference>
<dbReference type="Proteomes" id="UP000184212">
    <property type="component" value="Unassembled WGS sequence"/>
</dbReference>
<gene>
    <name evidence="2" type="ORF">SAMN04488109_6157</name>
</gene>
<dbReference type="PANTHER" id="PTHR30565">
    <property type="entry name" value="PROTEIN YCIF"/>
    <property type="match status" value="1"/>
</dbReference>
<dbReference type="RefSeq" id="WP_073142498.1">
    <property type="nucleotide sequence ID" value="NZ_FQWQ01000005.1"/>
</dbReference>
<dbReference type="InterPro" id="IPR010287">
    <property type="entry name" value="DUF892_YciF-like"/>
</dbReference>
<keyword evidence="3" id="KW-1185">Reference proteome</keyword>
<organism evidence="2 3">
    <name type="scientific">Chryseolinea serpens</name>
    <dbReference type="NCBI Taxonomy" id="947013"/>
    <lineage>
        <taxon>Bacteria</taxon>
        <taxon>Pseudomonadati</taxon>
        <taxon>Bacteroidota</taxon>
        <taxon>Cytophagia</taxon>
        <taxon>Cytophagales</taxon>
        <taxon>Fulvivirgaceae</taxon>
        <taxon>Chryseolinea</taxon>
    </lineage>
</organism>
<evidence type="ECO:0000313" key="3">
    <source>
        <dbReference type="Proteomes" id="UP000184212"/>
    </source>
</evidence>
<sequence length="193" mass="21842">MRTTTKSKTAVSMKRAPAKTKTIKSSKENLEDIFEDQLRDIYWAEKHLVKALPKMARAAFNDELKNAFNTHLDETRIQVTRLEKCFELLEKKAVAKKCEAMEGLVEEGEEVIEEYDEGHARDAALIAAAQKVEHYEISAYGTLRTMANVLGKVQCAQLLEETKDEEAQADLKLTKLAGRINQLAAELEEEEVE</sequence>
<dbReference type="PANTHER" id="PTHR30565:SF9">
    <property type="entry name" value="PROTEIN YCIF"/>
    <property type="match status" value="1"/>
</dbReference>
<feature type="region of interest" description="Disordered" evidence="1">
    <location>
        <begin position="1"/>
        <end position="20"/>
    </location>
</feature>
<name>A0A1M5WYY6_9BACT</name>
<accession>A0A1M5WYY6</accession>
<dbReference type="InterPro" id="IPR009078">
    <property type="entry name" value="Ferritin-like_SF"/>
</dbReference>
<dbReference type="Gene3D" id="1.20.1260.10">
    <property type="match status" value="1"/>
</dbReference>